<dbReference type="InterPro" id="IPR029069">
    <property type="entry name" value="HotDog_dom_sf"/>
</dbReference>
<proteinExistence type="inferred from homology"/>
<keyword evidence="2" id="KW-0378">Hydrolase</keyword>
<dbReference type="EMBL" id="FCOF02000008">
    <property type="protein sequence ID" value="SAK57063.1"/>
    <property type="molecule type" value="Genomic_DNA"/>
</dbReference>
<dbReference type="Proteomes" id="UP000054870">
    <property type="component" value="Unassembled WGS sequence"/>
</dbReference>
<dbReference type="OrthoDB" id="21822at2"/>
<keyword evidence="4" id="KW-1185">Reference proteome</keyword>
<dbReference type="Gene3D" id="3.10.129.10">
    <property type="entry name" value="Hotdog Thioesterase"/>
    <property type="match status" value="1"/>
</dbReference>
<comment type="caution">
    <text evidence="3">The sequence shown here is derived from an EMBL/GenBank/DDBJ whole genome shotgun (WGS) entry which is preliminary data.</text>
</comment>
<evidence type="ECO:0000256" key="1">
    <source>
        <dbReference type="ARBA" id="ARBA00005953"/>
    </source>
</evidence>
<accession>A0A158AH24</accession>
<evidence type="ECO:0000313" key="4">
    <source>
        <dbReference type="Proteomes" id="UP000054870"/>
    </source>
</evidence>
<dbReference type="InterPro" id="IPR008272">
    <property type="entry name" value="HB-CoA_thioesterase_AS"/>
</dbReference>
<sequence length="153" mass="17328">MTPAFDMPVRIRFAHCDPAGIVYFPQYLVMTNALVEDWFNDALHIDYARMISQRRVGLPIVKLSCDFSRPSRMGETVTLTLSVDSVGQRSVRIDIVCRCDGEVRFRAKQVLVTTSLDDGRSIDIPGDIARAIEQFAPGTSRMMQQQQQEETRS</sequence>
<evidence type="ECO:0000256" key="2">
    <source>
        <dbReference type="ARBA" id="ARBA00022801"/>
    </source>
</evidence>
<reference evidence="3" key="1">
    <citation type="submission" date="2016-01" db="EMBL/GenBank/DDBJ databases">
        <authorList>
            <person name="Peeters C."/>
        </authorList>
    </citation>
    <scope>NUCLEOTIDE SEQUENCE [LARGE SCALE GENOMIC DNA]</scope>
    <source>
        <strain evidence="3">LMG 29318</strain>
    </source>
</reference>
<organism evidence="3 4">
    <name type="scientific">Caballeronia catudaia</name>
    <dbReference type="NCBI Taxonomy" id="1777136"/>
    <lineage>
        <taxon>Bacteria</taxon>
        <taxon>Pseudomonadati</taxon>
        <taxon>Pseudomonadota</taxon>
        <taxon>Betaproteobacteria</taxon>
        <taxon>Burkholderiales</taxon>
        <taxon>Burkholderiaceae</taxon>
        <taxon>Caballeronia</taxon>
    </lineage>
</organism>
<dbReference type="Pfam" id="PF13279">
    <property type="entry name" value="4HBT_2"/>
    <property type="match status" value="1"/>
</dbReference>
<evidence type="ECO:0000313" key="3">
    <source>
        <dbReference type="EMBL" id="SAK57063.1"/>
    </source>
</evidence>
<dbReference type="GO" id="GO:0016787">
    <property type="term" value="F:hydrolase activity"/>
    <property type="evidence" value="ECO:0007669"/>
    <property type="project" value="UniProtKB-KW"/>
</dbReference>
<dbReference type="CDD" id="cd00586">
    <property type="entry name" value="4HBT"/>
    <property type="match status" value="1"/>
</dbReference>
<name>A0A158AH24_9BURK</name>
<dbReference type="PROSITE" id="PS01328">
    <property type="entry name" value="4HBCOA_THIOESTERASE"/>
    <property type="match status" value="1"/>
</dbReference>
<protein>
    <submittedName>
        <fullName evidence="3">Thioesterase</fullName>
    </submittedName>
</protein>
<dbReference type="AlphaFoldDB" id="A0A158AH24"/>
<dbReference type="RefSeq" id="WP_061124103.1">
    <property type="nucleotide sequence ID" value="NZ_FCOF02000008.1"/>
</dbReference>
<dbReference type="SUPFAM" id="SSF54637">
    <property type="entry name" value="Thioesterase/thiol ester dehydrase-isomerase"/>
    <property type="match status" value="1"/>
</dbReference>
<gene>
    <name evidence="3" type="ORF">AWB75_02173</name>
</gene>
<comment type="similarity">
    <text evidence="1">Belongs to the 4-hydroxybenzoyl-CoA thioesterase family.</text>
</comment>